<dbReference type="EMBL" id="RCHT01000025">
    <property type="protein sequence ID" value="RLL09010.1"/>
    <property type="molecule type" value="Genomic_DNA"/>
</dbReference>
<name>A0A498CWW2_9FIRM</name>
<evidence type="ECO:0000313" key="3">
    <source>
        <dbReference type="Proteomes" id="UP000276301"/>
    </source>
</evidence>
<dbReference type="Pfam" id="PF00248">
    <property type="entry name" value="Aldo_ket_red"/>
    <property type="match status" value="1"/>
</dbReference>
<proteinExistence type="predicted"/>
<evidence type="ECO:0000313" key="2">
    <source>
        <dbReference type="EMBL" id="RLL09010.1"/>
    </source>
</evidence>
<dbReference type="InterPro" id="IPR036812">
    <property type="entry name" value="NAD(P)_OxRdtase_dom_sf"/>
</dbReference>
<gene>
    <name evidence="2" type="ORF">D4A47_10990</name>
</gene>
<evidence type="ECO:0000259" key="1">
    <source>
        <dbReference type="Pfam" id="PF00248"/>
    </source>
</evidence>
<dbReference type="Proteomes" id="UP000276301">
    <property type="component" value="Unassembled WGS sequence"/>
</dbReference>
<dbReference type="InterPro" id="IPR053135">
    <property type="entry name" value="AKR2_Oxidoreductase"/>
</dbReference>
<dbReference type="Gene3D" id="3.20.20.100">
    <property type="entry name" value="NADP-dependent oxidoreductase domain"/>
    <property type="match status" value="1"/>
</dbReference>
<protein>
    <submittedName>
        <fullName evidence="2">Aldo/keto reductase</fullName>
    </submittedName>
</protein>
<comment type="caution">
    <text evidence="2">The sequence shown here is derived from an EMBL/GenBank/DDBJ whole genome shotgun (WGS) entry which is preliminary data.</text>
</comment>
<reference evidence="2 3" key="1">
    <citation type="submission" date="2018-10" db="EMBL/GenBank/DDBJ databases">
        <title>Anaerotruncus faecis sp. nov., isolated from human feces.</title>
        <authorList>
            <person name="Wang Y.-J."/>
        </authorList>
    </citation>
    <scope>NUCLEOTIDE SEQUENCE [LARGE SCALE GENOMIC DNA]</scope>
    <source>
        <strain evidence="2 3">22A2-44</strain>
    </source>
</reference>
<dbReference type="PANTHER" id="PTHR43312">
    <property type="entry name" value="D-THREO-ALDOSE 1-DEHYDROGENASE"/>
    <property type="match status" value="1"/>
</dbReference>
<dbReference type="CDD" id="cd19090">
    <property type="entry name" value="AKR_AKR15A-like"/>
    <property type="match status" value="1"/>
</dbReference>
<organism evidence="2 3">
    <name type="scientific">Anaerotruncus massiliensis</name>
    <name type="common">ex Liu et al. 2021</name>
    <dbReference type="NCBI Taxonomy" id="2321404"/>
    <lineage>
        <taxon>Bacteria</taxon>
        <taxon>Bacillati</taxon>
        <taxon>Bacillota</taxon>
        <taxon>Clostridia</taxon>
        <taxon>Eubacteriales</taxon>
        <taxon>Oscillospiraceae</taxon>
        <taxon>Anaerotruncus</taxon>
    </lineage>
</organism>
<feature type="domain" description="NADP-dependent oxidoreductase" evidence="1">
    <location>
        <begin position="16"/>
        <end position="321"/>
    </location>
</feature>
<dbReference type="AlphaFoldDB" id="A0A498CWW2"/>
<dbReference type="SUPFAM" id="SSF51430">
    <property type="entry name" value="NAD(P)-linked oxidoreductase"/>
    <property type="match status" value="1"/>
</dbReference>
<sequence>MIERRLGRTGMDVSVLGLGCYQFTEEFNVMQDTAYEILNYAMDNGITYYDTAEMYGWGESEELLGRALARHRDNPRLCCSTKMGYFERSVKEEYANTVRQTCAEAFVDPVKMMRALKHSMWLLQKDVIDIFNIHEPDWPQWQIDYETASGAAIEFLLEAKKEGLVRSVGFGGWDYHGLARLVKSGKFDFVLPAGGMSLLSKPIYDELIPACVERGVGVALGGGFGQNTPFLIVKDRRWMELLKPIEDERVQNVVKKLERIYRISDETGISLPELTIRYIINHKEIATHVAGARELAHVRQNIESAEKGPLPQDVFRELEEVQAIGECLPIWDLRDLSRELVKKLDHYTGGKI</sequence>
<accession>A0A498CWW2</accession>
<dbReference type="InterPro" id="IPR023210">
    <property type="entry name" value="NADP_OxRdtase_dom"/>
</dbReference>
<keyword evidence="3" id="KW-1185">Reference proteome</keyword>
<dbReference type="PANTHER" id="PTHR43312:SF1">
    <property type="entry name" value="NADP-DEPENDENT OXIDOREDUCTASE DOMAIN-CONTAINING PROTEIN"/>
    <property type="match status" value="1"/>
</dbReference>